<sequence>MPGACIVLNGALGCMHNVQFYSINEKGTSILVIVLLCGLSGFSDFYKPEWLNQIISWQDPVTGCYGEIENNEDSENADNENNAPKRNKRRDRTFLDTCSTHTTGVAVGALGGFLYFSTFL</sequence>
<dbReference type="PANTHER" id="PTHR33539:SF1">
    <property type="entry name" value="UPF0764 PROTEIN C16ORF89"/>
    <property type="match status" value="1"/>
</dbReference>
<keyword evidence="3" id="KW-1185">Reference proteome</keyword>
<evidence type="ECO:0000313" key="3">
    <source>
        <dbReference type="Proteomes" id="UP000824782"/>
    </source>
</evidence>
<dbReference type="PANTHER" id="PTHR33539">
    <property type="entry name" value="UPF0764 PROTEIN C16ORF89"/>
    <property type="match status" value="1"/>
</dbReference>
<accession>A0AAV6YZH3</accession>
<dbReference type="AlphaFoldDB" id="A0AAV6YZH3"/>
<evidence type="ECO:0000313" key="2">
    <source>
        <dbReference type="EMBL" id="KAG8539436.1"/>
    </source>
</evidence>
<dbReference type="Pfam" id="PF15882">
    <property type="entry name" value="DUF4735"/>
    <property type="match status" value="1"/>
</dbReference>
<protein>
    <submittedName>
        <fullName evidence="2">Uncharacterized protein</fullName>
    </submittedName>
</protein>
<name>A0AAV6YZH3_ENGPU</name>
<dbReference type="InterPro" id="IPR031751">
    <property type="entry name" value="DUF4735"/>
</dbReference>
<proteinExistence type="predicted"/>
<reference evidence="2" key="1">
    <citation type="thesis" date="2020" institute="ProQuest LLC" country="789 East Eisenhower Parkway, Ann Arbor, MI, USA">
        <title>Comparative Genomics and Chromosome Evolution.</title>
        <authorList>
            <person name="Mudd A.B."/>
        </authorList>
    </citation>
    <scope>NUCLEOTIDE SEQUENCE</scope>
    <source>
        <strain evidence="2">237g6f4</strain>
        <tissue evidence="2">Blood</tissue>
    </source>
</reference>
<feature type="compositionally biased region" description="Acidic residues" evidence="1">
    <location>
        <begin position="69"/>
        <end position="78"/>
    </location>
</feature>
<feature type="region of interest" description="Disordered" evidence="1">
    <location>
        <begin position="68"/>
        <end position="89"/>
    </location>
</feature>
<comment type="caution">
    <text evidence="2">The sequence shown here is derived from an EMBL/GenBank/DDBJ whole genome shotgun (WGS) entry which is preliminary data.</text>
</comment>
<gene>
    <name evidence="2" type="ORF">GDO81_020912</name>
</gene>
<organism evidence="2 3">
    <name type="scientific">Engystomops pustulosus</name>
    <name type="common">Tungara frog</name>
    <name type="synonym">Physalaemus pustulosus</name>
    <dbReference type="NCBI Taxonomy" id="76066"/>
    <lineage>
        <taxon>Eukaryota</taxon>
        <taxon>Metazoa</taxon>
        <taxon>Chordata</taxon>
        <taxon>Craniata</taxon>
        <taxon>Vertebrata</taxon>
        <taxon>Euteleostomi</taxon>
        <taxon>Amphibia</taxon>
        <taxon>Batrachia</taxon>
        <taxon>Anura</taxon>
        <taxon>Neobatrachia</taxon>
        <taxon>Hyloidea</taxon>
        <taxon>Leptodactylidae</taxon>
        <taxon>Leiuperinae</taxon>
        <taxon>Engystomops</taxon>
    </lineage>
</organism>
<dbReference type="Proteomes" id="UP000824782">
    <property type="component" value="Unassembled WGS sequence"/>
</dbReference>
<dbReference type="EMBL" id="WNYA01014709">
    <property type="protein sequence ID" value="KAG8539436.1"/>
    <property type="molecule type" value="Genomic_DNA"/>
</dbReference>
<dbReference type="GO" id="GO:0016020">
    <property type="term" value="C:membrane"/>
    <property type="evidence" value="ECO:0007669"/>
    <property type="project" value="TreeGrafter"/>
</dbReference>
<evidence type="ECO:0000256" key="1">
    <source>
        <dbReference type="SAM" id="MobiDB-lite"/>
    </source>
</evidence>
<dbReference type="GO" id="GO:0005829">
    <property type="term" value="C:cytosol"/>
    <property type="evidence" value="ECO:0007669"/>
    <property type="project" value="TreeGrafter"/>
</dbReference>